<dbReference type="SUPFAM" id="SSF51735">
    <property type="entry name" value="NAD(P)-binding Rossmann-fold domains"/>
    <property type="match status" value="1"/>
</dbReference>
<dbReference type="InterPro" id="IPR002347">
    <property type="entry name" value="SDR_fam"/>
</dbReference>
<proteinExistence type="inferred from homology"/>
<comment type="caution">
    <text evidence="3">The sequence shown here is derived from an EMBL/GenBank/DDBJ whole genome shotgun (WGS) entry which is preliminary data.</text>
</comment>
<reference evidence="3 4" key="1">
    <citation type="submission" date="2019-07" db="EMBL/GenBank/DDBJ databases">
        <title>Whole genome shotgun sequence of Reyranella soli NBRC 108950.</title>
        <authorList>
            <person name="Hosoyama A."/>
            <person name="Uohara A."/>
            <person name="Ohji S."/>
            <person name="Ichikawa N."/>
        </authorList>
    </citation>
    <scope>NUCLEOTIDE SEQUENCE [LARGE SCALE GENOMIC DNA]</scope>
    <source>
        <strain evidence="3 4">NBRC 108950</strain>
    </source>
</reference>
<comment type="similarity">
    <text evidence="1">Belongs to the short-chain dehydrogenases/reductases (SDR) family.</text>
</comment>
<dbReference type="OrthoDB" id="9803333at2"/>
<dbReference type="NCBIfam" id="NF005559">
    <property type="entry name" value="PRK07231.1"/>
    <property type="match status" value="1"/>
</dbReference>
<evidence type="ECO:0000313" key="4">
    <source>
        <dbReference type="Proteomes" id="UP000321058"/>
    </source>
</evidence>
<sequence>MTELQDHVGFVTGAGRGIGQATALLLARRGATVGICDRDGASVSATVAEIRAQGGNAHGYVVDVGERQATLDAVGKFAHECGRLDSLIASAMWIRYEPIEDVRDEVVDRMFAVGMKAVLWAAQAARQAMQSERGGSLVTFASPVADRGHRGTAVYTAVKGAVAALTRQLAMELAPRNIRVNAVTPGSTVTPGAQAIVDEAGWEVRRRATPLGRLGQPSDIAEAVAFLVSPRASFVTGEILHVDGGLTAGAF</sequence>
<dbReference type="FunFam" id="3.40.50.720:FF:000084">
    <property type="entry name" value="Short-chain dehydrogenase reductase"/>
    <property type="match status" value="1"/>
</dbReference>
<dbReference type="InterPro" id="IPR036291">
    <property type="entry name" value="NAD(P)-bd_dom_sf"/>
</dbReference>
<gene>
    <name evidence="3" type="ORF">RSO01_19020</name>
</gene>
<keyword evidence="4" id="KW-1185">Reference proteome</keyword>
<protein>
    <submittedName>
        <fullName evidence="3">Oxidoreductase</fullName>
    </submittedName>
</protein>
<evidence type="ECO:0000256" key="1">
    <source>
        <dbReference type="ARBA" id="ARBA00006484"/>
    </source>
</evidence>
<dbReference type="Proteomes" id="UP000321058">
    <property type="component" value="Unassembled WGS sequence"/>
</dbReference>
<dbReference type="AlphaFoldDB" id="A0A512N6X1"/>
<dbReference type="PANTHER" id="PTHR43639">
    <property type="entry name" value="OXIDOREDUCTASE, SHORT-CHAIN DEHYDROGENASE/REDUCTASE FAMILY (AFU_ORTHOLOGUE AFUA_5G02870)"/>
    <property type="match status" value="1"/>
</dbReference>
<dbReference type="Gene3D" id="3.40.50.720">
    <property type="entry name" value="NAD(P)-binding Rossmann-like Domain"/>
    <property type="match status" value="1"/>
</dbReference>
<evidence type="ECO:0000313" key="3">
    <source>
        <dbReference type="EMBL" id="GEP54736.1"/>
    </source>
</evidence>
<organism evidence="3 4">
    <name type="scientific">Reyranella soli</name>
    <dbReference type="NCBI Taxonomy" id="1230389"/>
    <lineage>
        <taxon>Bacteria</taxon>
        <taxon>Pseudomonadati</taxon>
        <taxon>Pseudomonadota</taxon>
        <taxon>Alphaproteobacteria</taxon>
        <taxon>Hyphomicrobiales</taxon>
        <taxon>Reyranellaceae</taxon>
        <taxon>Reyranella</taxon>
    </lineage>
</organism>
<dbReference type="CDD" id="cd05233">
    <property type="entry name" value="SDR_c"/>
    <property type="match status" value="1"/>
</dbReference>
<dbReference type="RefSeq" id="WP_147148578.1">
    <property type="nucleotide sequence ID" value="NZ_BKAJ01000032.1"/>
</dbReference>
<dbReference type="PRINTS" id="PR00081">
    <property type="entry name" value="GDHRDH"/>
</dbReference>
<dbReference type="PANTHER" id="PTHR43639:SF1">
    <property type="entry name" value="SHORT-CHAIN DEHYDROGENASE_REDUCTASE FAMILY PROTEIN"/>
    <property type="match status" value="1"/>
</dbReference>
<dbReference type="GO" id="GO:0016491">
    <property type="term" value="F:oxidoreductase activity"/>
    <property type="evidence" value="ECO:0007669"/>
    <property type="project" value="UniProtKB-KW"/>
</dbReference>
<evidence type="ECO:0000256" key="2">
    <source>
        <dbReference type="ARBA" id="ARBA00023002"/>
    </source>
</evidence>
<dbReference type="Pfam" id="PF13561">
    <property type="entry name" value="adh_short_C2"/>
    <property type="match status" value="1"/>
</dbReference>
<name>A0A512N6X1_9HYPH</name>
<dbReference type="EMBL" id="BKAJ01000032">
    <property type="protein sequence ID" value="GEP54736.1"/>
    <property type="molecule type" value="Genomic_DNA"/>
</dbReference>
<keyword evidence="2" id="KW-0560">Oxidoreductase</keyword>
<accession>A0A512N6X1</accession>